<protein>
    <recommendedName>
        <fullName evidence="1">Peptidase M13 C-terminal domain-containing protein</fullName>
    </recommendedName>
</protein>
<dbReference type="InterPro" id="IPR018497">
    <property type="entry name" value="Peptidase_M13_C"/>
</dbReference>
<feature type="domain" description="Peptidase M13 C-terminal" evidence="1">
    <location>
        <begin position="100"/>
        <end position="186"/>
    </location>
</feature>
<dbReference type="EMBL" id="JARKHS020001515">
    <property type="protein sequence ID" value="KAK8787728.1"/>
    <property type="molecule type" value="Genomic_DNA"/>
</dbReference>
<dbReference type="PANTHER" id="PTHR11733:SF241">
    <property type="entry name" value="GH26575P-RELATED"/>
    <property type="match status" value="1"/>
</dbReference>
<dbReference type="InterPro" id="IPR042089">
    <property type="entry name" value="Peptidase_M13_dom_2"/>
</dbReference>
<evidence type="ECO:0000313" key="2">
    <source>
        <dbReference type="EMBL" id="KAK8787728.1"/>
    </source>
</evidence>
<dbReference type="GO" id="GO:0005886">
    <property type="term" value="C:plasma membrane"/>
    <property type="evidence" value="ECO:0007669"/>
    <property type="project" value="TreeGrafter"/>
</dbReference>
<dbReference type="PROSITE" id="PS51885">
    <property type="entry name" value="NEPRILYSIN"/>
    <property type="match status" value="1"/>
</dbReference>
<dbReference type="Gene3D" id="1.10.1380.10">
    <property type="entry name" value="Neutral endopeptidase , domain2"/>
    <property type="match status" value="1"/>
</dbReference>
<dbReference type="Proteomes" id="UP001321473">
    <property type="component" value="Unassembled WGS sequence"/>
</dbReference>
<reference evidence="2 3" key="1">
    <citation type="journal article" date="2023" name="Arcadia Sci">
        <title>De novo assembly of a long-read Amblyomma americanum tick genome.</title>
        <authorList>
            <person name="Chou S."/>
            <person name="Poskanzer K.E."/>
            <person name="Rollins M."/>
            <person name="Thuy-Boun P.S."/>
        </authorList>
    </citation>
    <scope>NUCLEOTIDE SEQUENCE [LARGE SCALE GENOMIC DNA]</scope>
    <source>
        <strain evidence="2">F_SG_1</strain>
        <tissue evidence="2">Salivary glands</tissue>
    </source>
</reference>
<proteinExistence type="predicted"/>
<dbReference type="InterPro" id="IPR024079">
    <property type="entry name" value="MetalloPept_cat_dom_sf"/>
</dbReference>
<dbReference type="SUPFAM" id="SSF55486">
    <property type="entry name" value="Metalloproteases ('zincins'), catalytic domain"/>
    <property type="match status" value="1"/>
</dbReference>
<comment type="caution">
    <text evidence="2">The sequence shown here is derived from an EMBL/GenBank/DDBJ whole genome shotgun (WGS) entry which is preliminary data.</text>
</comment>
<dbReference type="Gene3D" id="3.40.390.10">
    <property type="entry name" value="Collagenase (Catalytic Domain)"/>
    <property type="match status" value="1"/>
</dbReference>
<dbReference type="AlphaFoldDB" id="A0AAQ4FMD4"/>
<evidence type="ECO:0000313" key="3">
    <source>
        <dbReference type="Proteomes" id="UP001321473"/>
    </source>
</evidence>
<dbReference type="InterPro" id="IPR000718">
    <property type="entry name" value="Peptidase_M13"/>
</dbReference>
<organism evidence="2 3">
    <name type="scientific">Amblyomma americanum</name>
    <name type="common">Lone star tick</name>
    <dbReference type="NCBI Taxonomy" id="6943"/>
    <lineage>
        <taxon>Eukaryota</taxon>
        <taxon>Metazoa</taxon>
        <taxon>Ecdysozoa</taxon>
        <taxon>Arthropoda</taxon>
        <taxon>Chelicerata</taxon>
        <taxon>Arachnida</taxon>
        <taxon>Acari</taxon>
        <taxon>Parasitiformes</taxon>
        <taxon>Ixodida</taxon>
        <taxon>Ixodoidea</taxon>
        <taxon>Ixodidae</taxon>
        <taxon>Amblyomminae</taxon>
        <taxon>Amblyomma</taxon>
    </lineage>
</organism>
<evidence type="ECO:0000259" key="1">
    <source>
        <dbReference type="Pfam" id="PF01431"/>
    </source>
</evidence>
<dbReference type="Pfam" id="PF01431">
    <property type="entry name" value="Peptidase_M13"/>
    <property type="match status" value="1"/>
</dbReference>
<dbReference type="PRINTS" id="PR00786">
    <property type="entry name" value="NEPRILYSIN"/>
</dbReference>
<dbReference type="GO" id="GO:0016485">
    <property type="term" value="P:protein processing"/>
    <property type="evidence" value="ECO:0007669"/>
    <property type="project" value="TreeGrafter"/>
</dbReference>
<dbReference type="PANTHER" id="PTHR11733">
    <property type="entry name" value="ZINC METALLOPROTEASE FAMILY M13 NEPRILYSIN-RELATED"/>
    <property type="match status" value="1"/>
</dbReference>
<gene>
    <name evidence="2" type="ORF">V5799_022496</name>
</gene>
<sequence>MDAAARLAMDVMRALVQKLNTTFWIRDPVRSLVLSKAEIMGLVVGFPVEYSDQSALDAAFADFPEVGKNFFYPYMESLRLQTHRAIRGKSAGNFMAVAANAYFNSQSNTAVIRAGILQPPVFISGAPDVFNYGGLGQIVGHEIMHGFDVKGIEVDYLERPVYYMATETMQTYAKKVLCLRASYQKNSRTFASDQKYRTFASDQSSRTFFSA</sequence>
<dbReference type="GO" id="GO:0004222">
    <property type="term" value="F:metalloendopeptidase activity"/>
    <property type="evidence" value="ECO:0007669"/>
    <property type="project" value="InterPro"/>
</dbReference>
<accession>A0AAQ4FMD4</accession>
<name>A0AAQ4FMD4_AMBAM</name>
<keyword evidence="3" id="KW-1185">Reference proteome</keyword>